<reference evidence="2 3" key="1">
    <citation type="journal article" date="2021" name="ISME Commun">
        <title>Automated analysis of genomic sequences facilitates high-throughput and comprehensive description of bacteria.</title>
        <authorList>
            <person name="Hitch T.C.A."/>
        </authorList>
    </citation>
    <scope>NUCLEOTIDE SEQUENCE [LARGE SCALE GENOMIC DNA]</scope>
    <source>
        <strain evidence="2 3">Sanger_29</strain>
    </source>
</reference>
<accession>A0ABT2SL18</accession>
<dbReference type="SUPFAM" id="SSF51726">
    <property type="entry name" value="UROD/MetE-like"/>
    <property type="match status" value="1"/>
</dbReference>
<dbReference type="RefSeq" id="WP_256299897.1">
    <property type="nucleotide sequence ID" value="NZ_JAOQKE010000005.1"/>
</dbReference>
<sequence>MIFYWKPFKKIINALVDMDVTPYLYTEGKYNTRLEQLRDLPKGKCMIHFETVDMKKAKEIVGGNSCIVGNLSAYLLEMGTPEQVTEEVKKLLDICMPGGGYIFDCNGSIDIAKEENIDAMYNALLKYGSYK</sequence>
<dbReference type="Proteomes" id="UP001652338">
    <property type="component" value="Unassembled WGS sequence"/>
</dbReference>
<organism evidence="2 3">
    <name type="scientific">Muricoprocola aceti</name>
    <dbReference type="NCBI Taxonomy" id="2981772"/>
    <lineage>
        <taxon>Bacteria</taxon>
        <taxon>Bacillati</taxon>
        <taxon>Bacillota</taxon>
        <taxon>Clostridia</taxon>
        <taxon>Lachnospirales</taxon>
        <taxon>Lachnospiraceae</taxon>
        <taxon>Muricoprocola</taxon>
    </lineage>
</organism>
<dbReference type="Pfam" id="PF01208">
    <property type="entry name" value="URO-D"/>
    <property type="match status" value="1"/>
</dbReference>
<proteinExistence type="predicted"/>
<keyword evidence="3" id="KW-1185">Reference proteome</keyword>
<dbReference type="PANTHER" id="PTHR47099">
    <property type="entry name" value="METHYLCOBAMIDE:COM METHYLTRANSFERASE MTBA"/>
    <property type="match status" value="1"/>
</dbReference>
<feature type="domain" description="Uroporphyrinogen decarboxylase (URO-D)" evidence="1">
    <location>
        <begin position="6"/>
        <end position="123"/>
    </location>
</feature>
<name>A0ABT2SL18_9FIRM</name>
<dbReference type="InterPro" id="IPR038071">
    <property type="entry name" value="UROD/MetE-like_sf"/>
</dbReference>
<evidence type="ECO:0000313" key="2">
    <source>
        <dbReference type="EMBL" id="MCU6724995.1"/>
    </source>
</evidence>
<comment type="caution">
    <text evidence="2">The sequence shown here is derived from an EMBL/GenBank/DDBJ whole genome shotgun (WGS) entry which is preliminary data.</text>
</comment>
<evidence type="ECO:0000313" key="3">
    <source>
        <dbReference type="Proteomes" id="UP001652338"/>
    </source>
</evidence>
<evidence type="ECO:0000259" key="1">
    <source>
        <dbReference type="Pfam" id="PF01208"/>
    </source>
</evidence>
<dbReference type="PANTHER" id="PTHR47099:SF1">
    <property type="entry name" value="METHYLCOBAMIDE:COM METHYLTRANSFERASE MTBA"/>
    <property type="match status" value="1"/>
</dbReference>
<gene>
    <name evidence="2" type="ORF">OCV47_06470</name>
</gene>
<protein>
    <recommendedName>
        <fullName evidence="1">Uroporphyrinogen decarboxylase (URO-D) domain-containing protein</fullName>
    </recommendedName>
</protein>
<dbReference type="InterPro" id="IPR052024">
    <property type="entry name" value="Methanogen_methyltrans"/>
</dbReference>
<dbReference type="Gene3D" id="3.20.20.210">
    <property type="match status" value="1"/>
</dbReference>
<dbReference type="EMBL" id="JAOQKE010000005">
    <property type="protein sequence ID" value="MCU6724995.1"/>
    <property type="molecule type" value="Genomic_DNA"/>
</dbReference>
<dbReference type="InterPro" id="IPR000257">
    <property type="entry name" value="Uroporphyrinogen_deCOase"/>
</dbReference>